<dbReference type="EMBL" id="AMGY01000001">
    <property type="protein sequence ID" value="EXJ92996.1"/>
    <property type="molecule type" value="Genomic_DNA"/>
</dbReference>
<dbReference type="HOGENOM" id="CLU_1421253_0_0_1"/>
<keyword evidence="2" id="KW-1185">Reference proteome</keyword>
<gene>
    <name evidence="1" type="ORF">A1O3_01552</name>
</gene>
<accession>W9YUR6</accession>
<dbReference type="RefSeq" id="XP_007729886.1">
    <property type="nucleotide sequence ID" value="XM_007731696.1"/>
</dbReference>
<sequence>MSNSPIRLRDTPTQVQEKLGLSDRHFDNFKDLARRVHNEYCAAHPRSSWADVNVSWTALPEAERLTVIRQMYNLCLQARLFPPTTQRSVIEAGIEQRLHQPLWQDDLPEVGITGTCIVCHRTLASAGKSLMIAPMALSVDTIGKLCDANVDQGVNASYSKHKLKNDAVLNICWTWRPHHCFGPDQTPSSDL</sequence>
<dbReference type="OrthoDB" id="4126038at2759"/>
<dbReference type="AlphaFoldDB" id="W9YUR6"/>
<evidence type="ECO:0000313" key="2">
    <source>
        <dbReference type="Proteomes" id="UP000019478"/>
    </source>
</evidence>
<organism evidence="1 2">
    <name type="scientific">Capronia epimyces CBS 606.96</name>
    <dbReference type="NCBI Taxonomy" id="1182542"/>
    <lineage>
        <taxon>Eukaryota</taxon>
        <taxon>Fungi</taxon>
        <taxon>Dikarya</taxon>
        <taxon>Ascomycota</taxon>
        <taxon>Pezizomycotina</taxon>
        <taxon>Eurotiomycetes</taxon>
        <taxon>Chaetothyriomycetidae</taxon>
        <taxon>Chaetothyriales</taxon>
        <taxon>Herpotrichiellaceae</taxon>
        <taxon>Capronia</taxon>
    </lineage>
</organism>
<name>W9YUR6_9EURO</name>
<dbReference type="Proteomes" id="UP000019478">
    <property type="component" value="Unassembled WGS sequence"/>
</dbReference>
<protein>
    <submittedName>
        <fullName evidence="1">Uncharacterized protein</fullName>
    </submittedName>
</protein>
<proteinExistence type="predicted"/>
<comment type="caution">
    <text evidence="1">The sequence shown here is derived from an EMBL/GenBank/DDBJ whole genome shotgun (WGS) entry which is preliminary data.</text>
</comment>
<reference evidence="1 2" key="1">
    <citation type="submission" date="2013-03" db="EMBL/GenBank/DDBJ databases">
        <title>The Genome Sequence of Capronia epimyces CBS 606.96.</title>
        <authorList>
            <consortium name="The Broad Institute Genomics Platform"/>
            <person name="Cuomo C."/>
            <person name="de Hoog S."/>
            <person name="Gorbushina A."/>
            <person name="Walker B."/>
            <person name="Young S.K."/>
            <person name="Zeng Q."/>
            <person name="Gargeya S."/>
            <person name="Fitzgerald M."/>
            <person name="Haas B."/>
            <person name="Abouelleil A."/>
            <person name="Allen A.W."/>
            <person name="Alvarado L."/>
            <person name="Arachchi H.M."/>
            <person name="Berlin A.M."/>
            <person name="Chapman S.B."/>
            <person name="Gainer-Dewar J."/>
            <person name="Goldberg J."/>
            <person name="Griggs A."/>
            <person name="Gujja S."/>
            <person name="Hansen M."/>
            <person name="Howarth C."/>
            <person name="Imamovic A."/>
            <person name="Ireland A."/>
            <person name="Larimer J."/>
            <person name="McCowan C."/>
            <person name="Murphy C."/>
            <person name="Pearson M."/>
            <person name="Poon T.W."/>
            <person name="Priest M."/>
            <person name="Roberts A."/>
            <person name="Saif S."/>
            <person name="Shea T."/>
            <person name="Sisk P."/>
            <person name="Sykes S."/>
            <person name="Wortman J."/>
            <person name="Nusbaum C."/>
            <person name="Birren B."/>
        </authorList>
    </citation>
    <scope>NUCLEOTIDE SEQUENCE [LARGE SCALE GENOMIC DNA]</scope>
    <source>
        <strain evidence="1 2">CBS 606.96</strain>
    </source>
</reference>
<evidence type="ECO:0000313" key="1">
    <source>
        <dbReference type="EMBL" id="EXJ92996.1"/>
    </source>
</evidence>
<dbReference type="GeneID" id="19165686"/>